<dbReference type="Proteomes" id="UP000183567">
    <property type="component" value="Unassembled WGS sequence"/>
</dbReference>
<evidence type="ECO:0000313" key="10">
    <source>
        <dbReference type="EMBL" id="OJA15365.1"/>
    </source>
</evidence>
<evidence type="ECO:0000256" key="9">
    <source>
        <dbReference type="ARBA" id="ARBA00023180"/>
    </source>
</evidence>
<dbReference type="PANTHER" id="PTHR21072:SF13">
    <property type="entry name" value="GPI TRANSAMIDASE COMPONENT PIG-S"/>
    <property type="match status" value="1"/>
</dbReference>
<reference evidence="10 11" key="1">
    <citation type="submission" date="2016-03" db="EMBL/GenBank/DDBJ databases">
        <title>Comparative genomics of the ectomycorrhizal sister species Rhizopogon vinicolor and Rhizopogon vesiculosus (Basidiomycota: Boletales) reveals a divergence of the mating type B locus.</title>
        <authorList>
            <person name="Mujic A.B."/>
            <person name="Kuo A."/>
            <person name="Tritt A."/>
            <person name="Lipzen A."/>
            <person name="Chen C."/>
            <person name="Johnson J."/>
            <person name="Sharma A."/>
            <person name="Barry K."/>
            <person name="Grigoriev I.V."/>
            <person name="Spatafora J.W."/>
        </authorList>
    </citation>
    <scope>NUCLEOTIDE SEQUENCE [LARGE SCALE GENOMIC DNA]</scope>
    <source>
        <strain evidence="10 11">AM-OR11-056</strain>
    </source>
</reference>
<dbReference type="Pfam" id="PF10510">
    <property type="entry name" value="PIG-S"/>
    <property type="match status" value="1"/>
</dbReference>
<comment type="caution">
    <text evidence="10">The sequence shown here is derived from an EMBL/GenBank/DDBJ whole genome shotgun (WGS) entry which is preliminary data.</text>
</comment>
<evidence type="ECO:0000256" key="6">
    <source>
        <dbReference type="ARBA" id="ARBA00022824"/>
    </source>
</evidence>
<dbReference type="STRING" id="180088.A0A1J8Q2R1"/>
<sequence length="211" mass="23517">MKKKVPNSKAFDSYTVVLGEQTSIAHSRQLRVSKTDAQLATKLSSFLSDLIAPSEASISHSQRIVQYSDHYLLAFTLLHENAIPRRFVGTRDVQNALAEFVFPLLSKLSVLHNFTVRSQVQYHAPLAFEPKRIYFGDTEVSGLTQKDLTVFINSAEWTLCQYCVLHDDVTSTRPAIVASSISNDPVLHFVLFVPSETHAPLKIIDGEGNEA</sequence>
<dbReference type="GO" id="GO:0006506">
    <property type="term" value="P:GPI anchor biosynthetic process"/>
    <property type="evidence" value="ECO:0007669"/>
    <property type="project" value="UniProtKB-UniPathway"/>
</dbReference>
<evidence type="ECO:0000256" key="3">
    <source>
        <dbReference type="ARBA" id="ARBA00005316"/>
    </source>
</evidence>
<proteinExistence type="inferred from homology"/>
<dbReference type="PANTHER" id="PTHR21072">
    <property type="entry name" value="GPI TRANSAMIDASE COMPONENT PIG-S"/>
    <property type="match status" value="1"/>
</dbReference>
<evidence type="ECO:0000256" key="7">
    <source>
        <dbReference type="ARBA" id="ARBA00022989"/>
    </source>
</evidence>
<evidence type="ECO:0000256" key="4">
    <source>
        <dbReference type="ARBA" id="ARBA00022502"/>
    </source>
</evidence>
<evidence type="ECO:0000256" key="8">
    <source>
        <dbReference type="ARBA" id="ARBA00023136"/>
    </source>
</evidence>
<evidence type="ECO:0000313" key="11">
    <source>
        <dbReference type="Proteomes" id="UP000183567"/>
    </source>
</evidence>
<keyword evidence="11" id="KW-1185">Reference proteome</keyword>
<dbReference type="UniPathway" id="UPA00196"/>
<keyword evidence="5" id="KW-0812">Transmembrane</keyword>
<keyword evidence="9" id="KW-0325">Glycoprotein</keyword>
<keyword evidence="8" id="KW-0472">Membrane</keyword>
<name>A0A1J8Q2R1_9AGAM</name>
<dbReference type="AlphaFoldDB" id="A0A1J8Q2R1"/>
<dbReference type="EMBL" id="LVVM01003180">
    <property type="protein sequence ID" value="OJA15365.1"/>
    <property type="molecule type" value="Genomic_DNA"/>
</dbReference>
<evidence type="ECO:0000256" key="2">
    <source>
        <dbReference type="ARBA" id="ARBA00004687"/>
    </source>
</evidence>
<evidence type="ECO:0000256" key="1">
    <source>
        <dbReference type="ARBA" id="ARBA00004477"/>
    </source>
</evidence>
<comment type="similarity">
    <text evidence="3">Belongs to the PIGS family.</text>
</comment>
<dbReference type="GO" id="GO:0016255">
    <property type="term" value="P:attachment of GPI anchor to protein"/>
    <property type="evidence" value="ECO:0007669"/>
    <property type="project" value="InterPro"/>
</dbReference>
<keyword evidence="6" id="KW-0256">Endoplasmic reticulum</keyword>
<dbReference type="GO" id="GO:0042765">
    <property type="term" value="C:GPI-anchor transamidase complex"/>
    <property type="evidence" value="ECO:0007669"/>
    <property type="project" value="InterPro"/>
</dbReference>
<keyword evidence="7" id="KW-1133">Transmembrane helix</keyword>
<accession>A0A1J8Q2R1</accession>
<dbReference type="InterPro" id="IPR019540">
    <property type="entry name" value="PtdIno-glycan_biosynth_class_S"/>
</dbReference>
<dbReference type="OrthoDB" id="28748at2759"/>
<keyword evidence="4" id="KW-0337">GPI-anchor biosynthesis</keyword>
<evidence type="ECO:0000256" key="5">
    <source>
        <dbReference type="ARBA" id="ARBA00022692"/>
    </source>
</evidence>
<gene>
    <name evidence="10" type="ORF">AZE42_11770</name>
</gene>
<comment type="subcellular location">
    <subcellularLocation>
        <location evidence="1">Endoplasmic reticulum membrane</location>
        <topology evidence="1">Multi-pass membrane protein</topology>
    </subcellularLocation>
</comment>
<comment type="pathway">
    <text evidence="2">Glycolipid biosynthesis; glycosylphosphatidylinositol-anchor biosynthesis.</text>
</comment>
<protein>
    <submittedName>
        <fullName evidence="10">Uncharacterized protein</fullName>
    </submittedName>
</protein>
<organism evidence="10 11">
    <name type="scientific">Rhizopogon vesiculosus</name>
    <dbReference type="NCBI Taxonomy" id="180088"/>
    <lineage>
        <taxon>Eukaryota</taxon>
        <taxon>Fungi</taxon>
        <taxon>Dikarya</taxon>
        <taxon>Basidiomycota</taxon>
        <taxon>Agaricomycotina</taxon>
        <taxon>Agaricomycetes</taxon>
        <taxon>Agaricomycetidae</taxon>
        <taxon>Boletales</taxon>
        <taxon>Suillineae</taxon>
        <taxon>Rhizopogonaceae</taxon>
        <taxon>Rhizopogon</taxon>
    </lineage>
</organism>